<dbReference type="CDD" id="cd06257">
    <property type="entry name" value="DnaJ"/>
    <property type="match status" value="1"/>
</dbReference>
<gene>
    <name evidence="3" type="ORF">EcCFBP13530_22780</name>
</gene>
<dbReference type="Pfam" id="PF00226">
    <property type="entry name" value="DnaJ"/>
    <property type="match status" value="1"/>
</dbReference>
<dbReference type="EMBL" id="QGAL01000013">
    <property type="protein sequence ID" value="TKK13630.1"/>
    <property type="molecule type" value="Genomic_DNA"/>
</dbReference>
<protein>
    <submittedName>
        <fullName evidence="3">Molecular chaperone DnaJ</fullName>
    </submittedName>
</protein>
<dbReference type="InterPro" id="IPR036869">
    <property type="entry name" value="J_dom_sf"/>
</dbReference>
<dbReference type="PRINTS" id="PR00625">
    <property type="entry name" value="JDOMAIN"/>
</dbReference>
<name>A0AB38NYE8_9ENTR</name>
<organism evidence="3 4">
    <name type="scientific">Enterobacter cancerogenus</name>
    <dbReference type="NCBI Taxonomy" id="69218"/>
    <lineage>
        <taxon>Bacteria</taxon>
        <taxon>Pseudomonadati</taxon>
        <taxon>Pseudomonadota</taxon>
        <taxon>Gammaproteobacteria</taxon>
        <taxon>Enterobacterales</taxon>
        <taxon>Enterobacteriaceae</taxon>
        <taxon>Enterobacter</taxon>
        <taxon>Enterobacter cloacae complex</taxon>
    </lineage>
</organism>
<dbReference type="PANTHER" id="PTHR24074">
    <property type="entry name" value="CO-CHAPERONE PROTEIN DJLA"/>
    <property type="match status" value="1"/>
</dbReference>
<evidence type="ECO:0000256" key="1">
    <source>
        <dbReference type="ARBA" id="ARBA00023186"/>
    </source>
</evidence>
<accession>A0AB38NYE8</accession>
<dbReference type="AlphaFoldDB" id="A0AB38NYE8"/>
<evidence type="ECO:0000313" key="4">
    <source>
        <dbReference type="Proteomes" id="UP000306327"/>
    </source>
</evidence>
<dbReference type="PROSITE" id="PS50076">
    <property type="entry name" value="DNAJ_2"/>
    <property type="match status" value="1"/>
</dbReference>
<dbReference type="RefSeq" id="WP_001610342.1">
    <property type="nucleotide sequence ID" value="NZ_QGAL01000013.1"/>
</dbReference>
<evidence type="ECO:0000313" key="3">
    <source>
        <dbReference type="EMBL" id="TKK13630.1"/>
    </source>
</evidence>
<reference evidence="3 4" key="1">
    <citation type="journal article" date="2019" name="Sci. Rep.">
        <title>Differences in resource use lead to coexistence of seed-transmitted microbial populations.</title>
        <authorList>
            <person name="Torres-Cortes G."/>
            <person name="Garcia B.J."/>
            <person name="Compant S."/>
            <person name="Rezki S."/>
            <person name="Jones P."/>
            <person name="Preveaux A."/>
            <person name="Briand M."/>
            <person name="Roulet A."/>
            <person name="Bouchez O."/>
            <person name="Jacobson D."/>
            <person name="Barret M."/>
        </authorList>
    </citation>
    <scope>NUCLEOTIDE SEQUENCE [LARGE SCALE GENOMIC DNA]</scope>
    <source>
        <strain evidence="3 4">CFBP13530</strain>
    </source>
</reference>
<feature type="domain" description="J" evidence="2">
    <location>
        <begin position="5"/>
        <end position="80"/>
    </location>
</feature>
<dbReference type="Gene3D" id="1.10.287.110">
    <property type="entry name" value="DnaJ domain"/>
    <property type="match status" value="1"/>
</dbReference>
<keyword evidence="1" id="KW-0143">Chaperone</keyword>
<proteinExistence type="predicted"/>
<dbReference type="Proteomes" id="UP000306327">
    <property type="component" value="Unassembled WGS sequence"/>
</dbReference>
<dbReference type="SMART" id="SM00271">
    <property type="entry name" value="DnaJ"/>
    <property type="match status" value="1"/>
</dbReference>
<evidence type="ECO:0000259" key="2">
    <source>
        <dbReference type="PROSITE" id="PS50076"/>
    </source>
</evidence>
<dbReference type="InterPro" id="IPR050817">
    <property type="entry name" value="DjlA_DnaK_co-chaperone"/>
</dbReference>
<comment type="caution">
    <text evidence="3">The sequence shown here is derived from an EMBL/GenBank/DDBJ whole genome shotgun (WGS) entry which is preliminary data.</text>
</comment>
<sequence>MNIQEALNVFGLSGELTKEEIKKAYKKASLKHHPDRNKDNPIAAEIMKAINAAFDFLMANFEKVNQYQSTDDNARYDYGEELERVLTELNNLPDIIFEVIGNWVWISGDTKTHKEALKALGCKWASQKKQWFYRPEEHKSIRNRKEHSMDEIREMYGTYGQRKADGRKSVERRA</sequence>
<dbReference type="InterPro" id="IPR001623">
    <property type="entry name" value="DnaJ_domain"/>
</dbReference>
<dbReference type="SUPFAM" id="SSF46565">
    <property type="entry name" value="Chaperone J-domain"/>
    <property type="match status" value="1"/>
</dbReference>